<dbReference type="GO" id="GO:0009264">
    <property type="term" value="P:deoxyribonucleotide catabolic process"/>
    <property type="evidence" value="ECO:0007669"/>
    <property type="project" value="UniProtKB-UniRule"/>
</dbReference>
<keyword evidence="3 6" id="KW-0456">Lyase</keyword>
<feature type="active site" description="Proton donor/acceptor" evidence="6">
    <location>
        <position position="181"/>
    </location>
</feature>
<dbReference type="InterPro" id="IPR011343">
    <property type="entry name" value="DeoC"/>
</dbReference>
<dbReference type="GO" id="GO:0004139">
    <property type="term" value="F:deoxyribose-phosphate aldolase activity"/>
    <property type="evidence" value="ECO:0007669"/>
    <property type="project" value="UniProtKB-UniRule"/>
</dbReference>
<comment type="catalytic activity">
    <reaction evidence="5 6">
        <text>2-deoxy-D-ribose 5-phosphate = D-glyceraldehyde 3-phosphate + acetaldehyde</text>
        <dbReference type="Rhea" id="RHEA:12821"/>
        <dbReference type="ChEBI" id="CHEBI:15343"/>
        <dbReference type="ChEBI" id="CHEBI:59776"/>
        <dbReference type="ChEBI" id="CHEBI:62877"/>
        <dbReference type="EC" id="4.1.2.4"/>
    </reaction>
</comment>
<dbReference type="AlphaFoldDB" id="A0A9Q4GHD1"/>
<dbReference type="NCBIfam" id="TIGR00126">
    <property type="entry name" value="deoC"/>
    <property type="match status" value="1"/>
</dbReference>
<keyword evidence="4 6" id="KW-0704">Schiff base</keyword>
<dbReference type="GO" id="GO:0005737">
    <property type="term" value="C:cytoplasm"/>
    <property type="evidence" value="ECO:0007669"/>
    <property type="project" value="UniProtKB-SubCell"/>
</dbReference>
<feature type="active site" description="Proton donor/acceptor" evidence="6">
    <location>
        <position position="92"/>
    </location>
</feature>
<dbReference type="CDD" id="cd00959">
    <property type="entry name" value="DeoC"/>
    <property type="match status" value="1"/>
</dbReference>
<dbReference type="Pfam" id="PF01791">
    <property type="entry name" value="DeoC"/>
    <property type="match status" value="1"/>
</dbReference>
<evidence type="ECO:0000256" key="4">
    <source>
        <dbReference type="ARBA" id="ARBA00023270"/>
    </source>
</evidence>
<dbReference type="Proteomes" id="UP001149411">
    <property type="component" value="Unassembled WGS sequence"/>
</dbReference>
<evidence type="ECO:0000313" key="7">
    <source>
        <dbReference type="EMBL" id="MCX2818675.1"/>
    </source>
</evidence>
<comment type="pathway">
    <text evidence="6">Carbohydrate degradation; 2-deoxy-D-ribose 1-phosphate degradation; D-glyceraldehyde 3-phosphate and acetaldehyde from 2-deoxy-alpha-D-ribose 1-phosphate: step 2/2.</text>
</comment>
<comment type="caution">
    <text evidence="7">The sequence shown here is derived from an EMBL/GenBank/DDBJ whole genome shotgun (WGS) entry which is preliminary data.</text>
</comment>
<gene>
    <name evidence="6 7" type="primary">deoC</name>
    <name evidence="7" type="ORF">EGH25_04835</name>
</gene>
<dbReference type="InterPro" id="IPR028581">
    <property type="entry name" value="DeoC_typeI"/>
</dbReference>
<dbReference type="GO" id="GO:0006018">
    <property type="term" value="P:2-deoxyribose 1-phosphate catabolic process"/>
    <property type="evidence" value="ECO:0007669"/>
    <property type="project" value="UniProtKB-UniRule"/>
</dbReference>
<reference evidence="7" key="1">
    <citation type="submission" date="2022-09" db="EMBL/GenBank/DDBJ databases">
        <title>Haloadaptaus new haloarchaeum isolated from saline soil.</title>
        <authorList>
            <person name="Duran-Viseras A."/>
            <person name="Sanchez-Porro C."/>
            <person name="Ventosa A."/>
        </authorList>
    </citation>
    <scope>NUCLEOTIDE SEQUENCE</scope>
    <source>
        <strain evidence="7">F3-133</strain>
    </source>
</reference>
<dbReference type="FunFam" id="3.20.20.70:FF:000044">
    <property type="entry name" value="Deoxyribose-phosphate aldolase"/>
    <property type="match status" value="1"/>
</dbReference>
<comment type="function">
    <text evidence="6">Catalyzes a reversible aldol reaction between acetaldehyde and D-glyceraldehyde 3-phosphate to generate 2-deoxy-D-ribose 5-phosphate.</text>
</comment>
<comment type="subcellular location">
    <subcellularLocation>
        <location evidence="6">Cytoplasm</location>
    </subcellularLocation>
</comment>
<dbReference type="PANTHER" id="PTHR10889">
    <property type="entry name" value="DEOXYRIBOSE-PHOSPHATE ALDOLASE"/>
    <property type="match status" value="1"/>
</dbReference>
<keyword evidence="2 6" id="KW-0963">Cytoplasm</keyword>
<evidence type="ECO:0000313" key="8">
    <source>
        <dbReference type="Proteomes" id="UP001149411"/>
    </source>
</evidence>
<evidence type="ECO:0000256" key="2">
    <source>
        <dbReference type="ARBA" id="ARBA00022490"/>
    </source>
</evidence>
<dbReference type="PIRSF" id="PIRSF001357">
    <property type="entry name" value="DeoC"/>
    <property type="match status" value="1"/>
</dbReference>
<sequence length="225" mass="23781">MDAETDVERFASLIDHTVLGKSHTADDVDRAIDEAVRYGTNVCLPPSRLNRVPDVFEGEVVSVVSFPHGTTTPSVKTYEAREAVDAGATEIDVACNVSAFLSGDEEGFISDIRGVVDTAPTTKAIVETGLLNDDEKRRTAHLCVEAGVDYIKTCTGYAPGGATVEDVRLLSDAVGDDARIKASGGIRDAETAHRLLEAGASRIGASAGAEIVREVRRDAGLPPKE</sequence>
<dbReference type="HAMAP" id="MF_00114">
    <property type="entry name" value="DeoC_type1"/>
    <property type="match status" value="1"/>
</dbReference>
<name>A0A9Q4GHD1_9EURY</name>
<dbReference type="Gene3D" id="3.20.20.70">
    <property type="entry name" value="Aldolase class I"/>
    <property type="match status" value="1"/>
</dbReference>
<dbReference type="InterPro" id="IPR002915">
    <property type="entry name" value="DeoC/FbaB/LacD_aldolase"/>
</dbReference>
<dbReference type="SUPFAM" id="SSF51569">
    <property type="entry name" value="Aldolase"/>
    <property type="match status" value="1"/>
</dbReference>
<feature type="active site" description="Schiff-base intermediate with acetaldehyde" evidence="6">
    <location>
        <position position="152"/>
    </location>
</feature>
<evidence type="ECO:0000256" key="6">
    <source>
        <dbReference type="HAMAP-Rule" id="MF_00114"/>
    </source>
</evidence>
<keyword evidence="8" id="KW-1185">Reference proteome</keyword>
<evidence type="ECO:0000256" key="1">
    <source>
        <dbReference type="ARBA" id="ARBA00010936"/>
    </source>
</evidence>
<dbReference type="EMBL" id="RKLV01000004">
    <property type="protein sequence ID" value="MCX2818675.1"/>
    <property type="molecule type" value="Genomic_DNA"/>
</dbReference>
<proteinExistence type="inferred from homology"/>
<organism evidence="7 8">
    <name type="scientific">Halorutilus salinus</name>
    <dbReference type="NCBI Taxonomy" id="2487751"/>
    <lineage>
        <taxon>Archaea</taxon>
        <taxon>Methanobacteriati</taxon>
        <taxon>Methanobacteriota</taxon>
        <taxon>Stenosarchaea group</taxon>
        <taxon>Halobacteria</taxon>
        <taxon>Halorutilales</taxon>
        <taxon>Halorutilaceae</taxon>
        <taxon>Halorutilus</taxon>
    </lineage>
</organism>
<dbReference type="GO" id="GO:0016052">
    <property type="term" value="P:carbohydrate catabolic process"/>
    <property type="evidence" value="ECO:0007669"/>
    <property type="project" value="TreeGrafter"/>
</dbReference>
<accession>A0A9Q4GHD1</accession>
<protein>
    <recommendedName>
        <fullName evidence="6">Deoxyribose-phosphate aldolase</fullName>
        <shortName evidence="6">DERA</shortName>
        <ecNumber evidence="6">4.1.2.4</ecNumber>
    </recommendedName>
    <alternativeName>
        <fullName evidence="6">2-deoxy-D-ribose 5-phosphate aldolase</fullName>
    </alternativeName>
    <alternativeName>
        <fullName evidence="6">Phosphodeoxyriboaldolase</fullName>
        <shortName evidence="6">Deoxyriboaldolase</shortName>
    </alternativeName>
</protein>
<dbReference type="PANTHER" id="PTHR10889:SF1">
    <property type="entry name" value="DEOXYRIBOSE-PHOSPHATE ALDOLASE"/>
    <property type="match status" value="1"/>
</dbReference>
<dbReference type="InterPro" id="IPR013785">
    <property type="entry name" value="Aldolase_TIM"/>
</dbReference>
<dbReference type="EC" id="4.1.2.4" evidence="6"/>
<dbReference type="RefSeq" id="WP_266086517.1">
    <property type="nucleotide sequence ID" value="NZ_RKLV01000004.1"/>
</dbReference>
<evidence type="ECO:0000256" key="5">
    <source>
        <dbReference type="ARBA" id="ARBA00048791"/>
    </source>
</evidence>
<evidence type="ECO:0000256" key="3">
    <source>
        <dbReference type="ARBA" id="ARBA00023239"/>
    </source>
</evidence>
<dbReference type="SMART" id="SM01133">
    <property type="entry name" value="DeoC"/>
    <property type="match status" value="1"/>
</dbReference>
<comment type="similarity">
    <text evidence="1 6">Belongs to the DeoC/FbaB aldolase family. DeoC type 1 subfamily.</text>
</comment>